<comment type="caution">
    <text evidence="1">The sequence shown here is derived from an EMBL/GenBank/DDBJ whole genome shotgun (WGS) entry which is preliminary data.</text>
</comment>
<dbReference type="Proteomes" id="UP001497535">
    <property type="component" value="Unassembled WGS sequence"/>
</dbReference>
<sequence>MLLTNFLFTIFRIITSFYCLILGEHLYIPPLNASIHPLPSPNFLKNKILLRGKTLQTFTNSSTTSSRNSSSKKKNSKNLEEFKREGSEKSTSSPQLPIDPNFGKLIALPSFKISPSNIFMDIKERWFFS</sequence>
<name>A0ACB1AL13_MELEN</name>
<protein>
    <submittedName>
        <fullName evidence="1">Uncharacterized protein</fullName>
    </submittedName>
</protein>
<proteinExistence type="predicted"/>
<organism evidence="1 2">
    <name type="scientific">Meloidogyne enterolobii</name>
    <name type="common">Root-knot nematode worm</name>
    <name type="synonym">Meloidogyne mayaguensis</name>
    <dbReference type="NCBI Taxonomy" id="390850"/>
    <lineage>
        <taxon>Eukaryota</taxon>
        <taxon>Metazoa</taxon>
        <taxon>Ecdysozoa</taxon>
        <taxon>Nematoda</taxon>
        <taxon>Chromadorea</taxon>
        <taxon>Rhabditida</taxon>
        <taxon>Tylenchina</taxon>
        <taxon>Tylenchomorpha</taxon>
        <taxon>Tylenchoidea</taxon>
        <taxon>Meloidogynidae</taxon>
        <taxon>Meloidogyninae</taxon>
        <taxon>Meloidogyne</taxon>
    </lineage>
</organism>
<accession>A0ACB1AL13</accession>
<evidence type="ECO:0000313" key="2">
    <source>
        <dbReference type="Proteomes" id="UP001497535"/>
    </source>
</evidence>
<reference evidence="1" key="1">
    <citation type="submission" date="2023-11" db="EMBL/GenBank/DDBJ databases">
        <authorList>
            <person name="Poullet M."/>
        </authorList>
    </citation>
    <scope>NUCLEOTIDE SEQUENCE</scope>
    <source>
        <strain evidence="1">E1834</strain>
    </source>
</reference>
<dbReference type="EMBL" id="CAVMJV010000093">
    <property type="protein sequence ID" value="CAK5092328.1"/>
    <property type="molecule type" value="Genomic_DNA"/>
</dbReference>
<evidence type="ECO:0000313" key="1">
    <source>
        <dbReference type="EMBL" id="CAK5092328.1"/>
    </source>
</evidence>
<gene>
    <name evidence="1" type="ORF">MENTE1834_LOCUS40110</name>
</gene>
<keyword evidence="2" id="KW-1185">Reference proteome</keyword>